<evidence type="ECO:0000313" key="8">
    <source>
        <dbReference type="EMBL" id="CUU56101.1"/>
    </source>
</evidence>
<dbReference type="InterPro" id="IPR016161">
    <property type="entry name" value="Ald_DH/histidinol_DH"/>
</dbReference>
<evidence type="ECO:0000256" key="3">
    <source>
        <dbReference type="ARBA" id="ARBA00024226"/>
    </source>
</evidence>
<dbReference type="RefSeq" id="WP_226931000.1">
    <property type="nucleotide sequence ID" value="NZ_FAOZ01000006.1"/>
</dbReference>
<dbReference type="PROSITE" id="PS00687">
    <property type="entry name" value="ALDEHYDE_DEHYDR_GLU"/>
    <property type="match status" value="1"/>
</dbReference>
<dbReference type="Proteomes" id="UP000198802">
    <property type="component" value="Unassembled WGS sequence"/>
</dbReference>
<reference evidence="9" key="1">
    <citation type="submission" date="2015-11" db="EMBL/GenBank/DDBJ databases">
        <authorList>
            <person name="Varghese N."/>
        </authorList>
    </citation>
    <scope>NUCLEOTIDE SEQUENCE [LARGE SCALE GENOMIC DNA]</scope>
    <source>
        <strain evidence="9">DSM 45899</strain>
    </source>
</reference>
<name>A0A0S4QKF0_9ACTN</name>
<dbReference type="InterPro" id="IPR016162">
    <property type="entry name" value="Ald_DH_N"/>
</dbReference>
<dbReference type="InterPro" id="IPR016160">
    <property type="entry name" value="Ald_DH_CS_CYS"/>
</dbReference>
<dbReference type="GO" id="GO:0004029">
    <property type="term" value="F:aldehyde dehydrogenase (NAD+) activity"/>
    <property type="evidence" value="ECO:0007669"/>
    <property type="project" value="UniProtKB-EC"/>
</dbReference>
<evidence type="ECO:0000259" key="7">
    <source>
        <dbReference type="Pfam" id="PF00171"/>
    </source>
</evidence>
<dbReference type="SUPFAM" id="SSF53720">
    <property type="entry name" value="ALDH-like"/>
    <property type="match status" value="1"/>
</dbReference>
<dbReference type="PROSITE" id="PS00070">
    <property type="entry name" value="ALDEHYDE_DEHYDR_CYS"/>
    <property type="match status" value="1"/>
</dbReference>
<evidence type="ECO:0000256" key="2">
    <source>
        <dbReference type="ARBA" id="ARBA00023002"/>
    </source>
</evidence>
<organism evidence="8 9">
    <name type="scientific">Parafrankia irregularis</name>
    <dbReference type="NCBI Taxonomy" id="795642"/>
    <lineage>
        <taxon>Bacteria</taxon>
        <taxon>Bacillati</taxon>
        <taxon>Actinomycetota</taxon>
        <taxon>Actinomycetes</taxon>
        <taxon>Frankiales</taxon>
        <taxon>Frankiaceae</taxon>
        <taxon>Parafrankia</taxon>
    </lineage>
</organism>
<evidence type="ECO:0000256" key="5">
    <source>
        <dbReference type="PROSITE-ProRule" id="PRU10007"/>
    </source>
</evidence>
<comment type="catalytic activity">
    <reaction evidence="4">
        <text>an aldehyde + NAD(+) + H2O = a carboxylate + NADH + 2 H(+)</text>
        <dbReference type="Rhea" id="RHEA:16185"/>
        <dbReference type="ChEBI" id="CHEBI:15377"/>
        <dbReference type="ChEBI" id="CHEBI:15378"/>
        <dbReference type="ChEBI" id="CHEBI:17478"/>
        <dbReference type="ChEBI" id="CHEBI:29067"/>
        <dbReference type="ChEBI" id="CHEBI:57540"/>
        <dbReference type="ChEBI" id="CHEBI:57945"/>
        <dbReference type="EC" id="1.2.1.3"/>
    </reaction>
</comment>
<dbReference type="InterPro" id="IPR016163">
    <property type="entry name" value="Ald_DH_C"/>
</dbReference>
<dbReference type="PANTHER" id="PTHR42804:SF1">
    <property type="entry name" value="ALDEHYDE DEHYDROGENASE-RELATED"/>
    <property type="match status" value="1"/>
</dbReference>
<evidence type="ECO:0000313" key="9">
    <source>
        <dbReference type="Proteomes" id="UP000198802"/>
    </source>
</evidence>
<dbReference type="InterPro" id="IPR015590">
    <property type="entry name" value="Aldehyde_DH_dom"/>
</dbReference>
<feature type="domain" description="Aldehyde dehydrogenase" evidence="7">
    <location>
        <begin position="17"/>
        <end position="478"/>
    </location>
</feature>
<dbReference type="FunFam" id="3.40.309.10:FF:000009">
    <property type="entry name" value="Aldehyde dehydrogenase A"/>
    <property type="match status" value="1"/>
</dbReference>
<sequence>MGSDIGTDNRLFIAGKWVPSAGEGFVDVISPASEDVIGRIPSVAHADIDAAVAAARAAFDSGPWKNTDGAARAEALARISAQISARSEEFARTISNEIGAPITFSRLGQVLAATMVADYYAELGRNTAWEETRAGLLGPSVVRRTPVGVVAAIVPWNVPVYATMLKLAPAIVAGCTVVLKPAQEAALSARLLGEVLEEVGLPPGVVNIVPADRVVGEYLVTHPGVDKVSFTGSTAVGRHIASLCGQRLRRVTLELGGKSAAILLPDVDLAAAVPALLGAGLMNSGQACVAQTRVLAPRDRYDEVVEALVAGVEGVKVGAPLDEETQVGPLVSARQRGRVEEYLAAGVAEGAKVAVGGGRPAGLDRGWYVEPTLFVGVDNGMRIAQEEIFGPVLSVIEYDGVDDAVRLANDSNYGLSGSVWTADHDTGLAVARQVRTGTFNVNTFMLENCAPFGGFKDSGLGRELGPEGLAAYIEYQTVNMPAEWAGS</sequence>
<evidence type="ECO:0000256" key="4">
    <source>
        <dbReference type="ARBA" id="ARBA00049194"/>
    </source>
</evidence>
<dbReference type="InterPro" id="IPR029510">
    <property type="entry name" value="Ald_DH_CS_GLU"/>
</dbReference>
<protein>
    <recommendedName>
        <fullName evidence="3">aldehyde dehydrogenase (NAD(+))</fullName>
        <ecNumber evidence="3">1.2.1.3</ecNumber>
    </recommendedName>
</protein>
<accession>A0A0S4QKF0</accession>
<dbReference type="AlphaFoldDB" id="A0A0S4QKF0"/>
<dbReference type="EC" id="1.2.1.3" evidence="3"/>
<proteinExistence type="inferred from homology"/>
<keyword evidence="2 6" id="KW-0560">Oxidoreductase</keyword>
<dbReference type="Gene3D" id="3.40.309.10">
    <property type="entry name" value="Aldehyde Dehydrogenase, Chain A, domain 2"/>
    <property type="match status" value="1"/>
</dbReference>
<comment type="similarity">
    <text evidence="1 6">Belongs to the aldehyde dehydrogenase family.</text>
</comment>
<dbReference type="FunFam" id="3.40.605.10:FF:000007">
    <property type="entry name" value="NAD/NADP-dependent betaine aldehyde dehydrogenase"/>
    <property type="match status" value="1"/>
</dbReference>
<gene>
    <name evidence="8" type="ORF">Ga0074812_106356</name>
</gene>
<dbReference type="CDD" id="cd07139">
    <property type="entry name" value="ALDH_AldA-Rv0768"/>
    <property type="match status" value="1"/>
</dbReference>
<evidence type="ECO:0000256" key="6">
    <source>
        <dbReference type="RuleBase" id="RU003345"/>
    </source>
</evidence>
<feature type="active site" evidence="5">
    <location>
        <position position="254"/>
    </location>
</feature>
<dbReference type="Pfam" id="PF00171">
    <property type="entry name" value="Aldedh"/>
    <property type="match status" value="1"/>
</dbReference>
<dbReference type="Gene3D" id="3.40.605.10">
    <property type="entry name" value="Aldehyde Dehydrogenase, Chain A, domain 1"/>
    <property type="match status" value="1"/>
</dbReference>
<dbReference type="PANTHER" id="PTHR42804">
    <property type="entry name" value="ALDEHYDE DEHYDROGENASE"/>
    <property type="match status" value="1"/>
</dbReference>
<dbReference type="EMBL" id="FAOZ01000006">
    <property type="protein sequence ID" value="CUU56101.1"/>
    <property type="molecule type" value="Genomic_DNA"/>
</dbReference>
<keyword evidence="9" id="KW-1185">Reference proteome</keyword>
<evidence type="ECO:0000256" key="1">
    <source>
        <dbReference type="ARBA" id="ARBA00009986"/>
    </source>
</evidence>